<evidence type="ECO:0000256" key="1">
    <source>
        <dbReference type="ARBA" id="ARBA00023002"/>
    </source>
</evidence>
<evidence type="ECO:0000313" key="5">
    <source>
        <dbReference type="Proteomes" id="UP000525078"/>
    </source>
</evidence>
<sequence length="251" mass="28279">MNPDISHREAFSAAAKNWAHFAHIHFGLMPNQTGKKTNVCQQEGEDVLMKDGFFASANQVLLKDYVRGFPKESDMTITSSTLKLKLPQSSKGVLLKNLYLSCDPYMRGRMSQREPYVDSFNPGSPITGYGVCKVLESGDPNFNEGDFVWGMTGWEEYTILNSTQGLFKIQHTTDIPLSYYTGILGTKFHYYHKLGSAISHGPCFSFHSYSFDMIHLGLKYIYMGMPGMTAYVGLYELCSPKKREYVYVSAA</sequence>
<dbReference type="Gene3D" id="3.90.180.10">
    <property type="entry name" value="Medium-chain alcohol dehydrogenases, catalytic domain"/>
    <property type="match status" value="1"/>
</dbReference>
<reference evidence="4 5" key="1">
    <citation type="journal article" date="2020" name="bioRxiv">
        <title>Sequence and annotation of 42 cannabis genomes reveals extensive copy number variation in cannabinoid synthesis and pathogen resistance genes.</title>
        <authorList>
            <person name="Mckernan K.J."/>
            <person name="Helbert Y."/>
            <person name="Kane L.T."/>
            <person name="Ebling H."/>
            <person name="Zhang L."/>
            <person name="Liu B."/>
            <person name="Eaton Z."/>
            <person name="Mclaughlin S."/>
            <person name="Kingan S."/>
            <person name="Baybayan P."/>
            <person name="Concepcion G."/>
            <person name="Jordan M."/>
            <person name="Riva A."/>
            <person name="Barbazuk W."/>
            <person name="Harkins T."/>
        </authorList>
    </citation>
    <scope>NUCLEOTIDE SEQUENCE [LARGE SCALE GENOMIC DNA]</scope>
    <source>
        <strain evidence="5">cv. Jamaican Lion 4</strain>
        <tissue evidence="4">Leaf</tissue>
    </source>
</reference>
<dbReference type="InterPro" id="IPR045010">
    <property type="entry name" value="MDR_fam"/>
</dbReference>
<dbReference type="SUPFAM" id="SSF50129">
    <property type="entry name" value="GroES-like"/>
    <property type="match status" value="1"/>
</dbReference>
<protein>
    <submittedName>
        <fullName evidence="4">Uncharacterized protein</fullName>
    </submittedName>
</protein>
<dbReference type="InterPro" id="IPR041694">
    <property type="entry name" value="ADH_N_2"/>
</dbReference>
<evidence type="ECO:0000259" key="3">
    <source>
        <dbReference type="Pfam" id="PF16884"/>
    </source>
</evidence>
<feature type="domain" description="Oxidoreductase N-terminal" evidence="3">
    <location>
        <begin position="59"/>
        <end position="167"/>
    </location>
</feature>
<proteinExistence type="predicted"/>
<dbReference type="Proteomes" id="UP000525078">
    <property type="component" value="Unassembled WGS sequence"/>
</dbReference>
<evidence type="ECO:0000313" key="4">
    <source>
        <dbReference type="EMBL" id="KAF4349541.1"/>
    </source>
</evidence>
<dbReference type="AlphaFoldDB" id="A0A7J6DTW4"/>
<keyword evidence="1" id="KW-0560">Oxidoreductase</keyword>
<dbReference type="EMBL" id="JAATIP010000392">
    <property type="protein sequence ID" value="KAF4349541.1"/>
    <property type="molecule type" value="Genomic_DNA"/>
</dbReference>
<comment type="caution">
    <text evidence="4">The sequence shown here is derived from an EMBL/GenBank/DDBJ whole genome shotgun (WGS) entry which is preliminary data.</text>
</comment>
<organism evidence="4 5">
    <name type="scientific">Cannabis sativa</name>
    <name type="common">Hemp</name>
    <name type="synonym">Marijuana</name>
    <dbReference type="NCBI Taxonomy" id="3483"/>
    <lineage>
        <taxon>Eukaryota</taxon>
        <taxon>Viridiplantae</taxon>
        <taxon>Streptophyta</taxon>
        <taxon>Embryophyta</taxon>
        <taxon>Tracheophyta</taxon>
        <taxon>Spermatophyta</taxon>
        <taxon>Magnoliopsida</taxon>
        <taxon>eudicotyledons</taxon>
        <taxon>Gunneridae</taxon>
        <taxon>Pentapetalae</taxon>
        <taxon>rosids</taxon>
        <taxon>fabids</taxon>
        <taxon>Rosales</taxon>
        <taxon>Cannabaceae</taxon>
        <taxon>Cannabis</taxon>
    </lineage>
</organism>
<accession>A0A7J6DTW4</accession>
<dbReference type="Pfam" id="PF04690">
    <property type="entry name" value="YABBY"/>
    <property type="match status" value="1"/>
</dbReference>
<gene>
    <name evidence="4" type="ORF">F8388_025905</name>
</gene>
<dbReference type="GO" id="GO:0032440">
    <property type="term" value="F:2-alkenal reductase [NAD(P)H] activity"/>
    <property type="evidence" value="ECO:0007669"/>
    <property type="project" value="TreeGrafter"/>
</dbReference>
<dbReference type="PANTHER" id="PTHR43205:SF7">
    <property type="entry name" value="PROSTAGLANDIN REDUCTASE 1"/>
    <property type="match status" value="1"/>
</dbReference>
<dbReference type="InterPro" id="IPR011032">
    <property type="entry name" value="GroES-like_sf"/>
</dbReference>
<name>A0A7J6DTW4_CANSA</name>
<dbReference type="PANTHER" id="PTHR43205">
    <property type="entry name" value="PROSTAGLANDIN REDUCTASE"/>
    <property type="match status" value="1"/>
</dbReference>
<feature type="domain" description="YABBY protein C-terminal" evidence="2">
    <location>
        <begin position="2"/>
        <end position="27"/>
    </location>
</feature>
<dbReference type="Pfam" id="PF16884">
    <property type="entry name" value="ADH_N_2"/>
    <property type="match status" value="1"/>
</dbReference>
<dbReference type="Gene3D" id="3.40.50.720">
    <property type="entry name" value="NAD(P)-binding Rossmann-like Domain"/>
    <property type="match status" value="1"/>
</dbReference>
<dbReference type="InterPro" id="IPR056775">
    <property type="entry name" value="YABBY_C"/>
</dbReference>
<evidence type="ECO:0000259" key="2">
    <source>
        <dbReference type="Pfam" id="PF04690"/>
    </source>
</evidence>